<proteinExistence type="predicted"/>
<feature type="repeat" description="ANK" evidence="3">
    <location>
        <begin position="60"/>
        <end position="92"/>
    </location>
</feature>
<evidence type="ECO:0000256" key="2">
    <source>
        <dbReference type="ARBA" id="ARBA00023043"/>
    </source>
</evidence>
<dbReference type="PRINTS" id="PR01415">
    <property type="entry name" value="ANKYRIN"/>
</dbReference>
<dbReference type="Proteomes" id="UP001276659">
    <property type="component" value="Unassembled WGS sequence"/>
</dbReference>
<dbReference type="AlphaFoldDB" id="A0AAD9Z0S9"/>
<reference evidence="4" key="1">
    <citation type="submission" date="2022-11" db="EMBL/GenBank/DDBJ databases">
        <title>Chromosomal genome sequence assembly and mating type (MAT) locus characterization of the leprose asexual lichenized fungus Lepraria neglecta (Nyl.) Erichsen.</title>
        <authorList>
            <person name="Allen J.L."/>
            <person name="Pfeffer B."/>
        </authorList>
    </citation>
    <scope>NUCLEOTIDE SEQUENCE</scope>
    <source>
        <strain evidence="4">Allen 5258</strain>
    </source>
</reference>
<accession>A0AAD9Z0S9</accession>
<dbReference type="PANTHER" id="PTHR23206:SF7">
    <property type="entry name" value="PROTEIN KINASE DOMAIN-CONTAINING PROTEIN"/>
    <property type="match status" value="1"/>
</dbReference>
<gene>
    <name evidence="4" type="ORF">OEA41_004703</name>
</gene>
<dbReference type="InterPro" id="IPR051631">
    <property type="entry name" value="Ankyrin-KH/SAM_domain"/>
</dbReference>
<feature type="repeat" description="ANK" evidence="3">
    <location>
        <begin position="93"/>
        <end position="125"/>
    </location>
</feature>
<dbReference type="InterPro" id="IPR036770">
    <property type="entry name" value="Ankyrin_rpt-contain_sf"/>
</dbReference>
<dbReference type="PANTHER" id="PTHR23206">
    <property type="entry name" value="MASK PROTEIN"/>
    <property type="match status" value="1"/>
</dbReference>
<evidence type="ECO:0000256" key="1">
    <source>
        <dbReference type="ARBA" id="ARBA00022737"/>
    </source>
</evidence>
<dbReference type="Gene3D" id="1.25.40.20">
    <property type="entry name" value="Ankyrin repeat-containing domain"/>
    <property type="match status" value="1"/>
</dbReference>
<evidence type="ECO:0000256" key="3">
    <source>
        <dbReference type="PROSITE-ProRule" id="PRU00023"/>
    </source>
</evidence>
<evidence type="ECO:0008006" key="6">
    <source>
        <dbReference type="Google" id="ProtNLM"/>
    </source>
</evidence>
<dbReference type="PROSITE" id="PS50297">
    <property type="entry name" value="ANK_REP_REGION"/>
    <property type="match status" value="2"/>
</dbReference>
<keyword evidence="1" id="KW-0677">Repeat</keyword>
<dbReference type="EMBL" id="JASNWA010000010">
    <property type="protein sequence ID" value="KAK3168257.1"/>
    <property type="molecule type" value="Genomic_DNA"/>
</dbReference>
<sequence length="139" mass="14989">MDESENENENGRRRRETLPALSTLCSSDGRHTAKVVVFPRPANEIEKECRNADIEAKARRGETPLTEAAQSGNEKTVLLLLAHGADIDARNNSGGSILQETASRGYCEIVQILLENGAAVDDASLKDKTTGLDRAIRGG</sequence>
<organism evidence="4 5">
    <name type="scientific">Lepraria neglecta</name>
    <dbReference type="NCBI Taxonomy" id="209136"/>
    <lineage>
        <taxon>Eukaryota</taxon>
        <taxon>Fungi</taxon>
        <taxon>Dikarya</taxon>
        <taxon>Ascomycota</taxon>
        <taxon>Pezizomycotina</taxon>
        <taxon>Lecanoromycetes</taxon>
        <taxon>OSLEUM clade</taxon>
        <taxon>Lecanoromycetidae</taxon>
        <taxon>Lecanorales</taxon>
        <taxon>Lecanorineae</taxon>
        <taxon>Stereocaulaceae</taxon>
        <taxon>Lepraria</taxon>
    </lineage>
</organism>
<dbReference type="Pfam" id="PF12796">
    <property type="entry name" value="Ank_2"/>
    <property type="match status" value="1"/>
</dbReference>
<dbReference type="PROSITE" id="PS50088">
    <property type="entry name" value="ANK_REPEAT"/>
    <property type="match status" value="2"/>
</dbReference>
<dbReference type="GO" id="GO:0005737">
    <property type="term" value="C:cytoplasm"/>
    <property type="evidence" value="ECO:0007669"/>
    <property type="project" value="TreeGrafter"/>
</dbReference>
<name>A0AAD9Z0S9_9LECA</name>
<dbReference type="SMART" id="SM00248">
    <property type="entry name" value="ANK"/>
    <property type="match status" value="2"/>
</dbReference>
<keyword evidence="2 3" id="KW-0040">ANK repeat</keyword>
<comment type="caution">
    <text evidence="4">The sequence shown here is derived from an EMBL/GenBank/DDBJ whole genome shotgun (WGS) entry which is preliminary data.</text>
</comment>
<keyword evidence="5" id="KW-1185">Reference proteome</keyword>
<evidence type="ECO:0000313" key="4">
    <source>
        <dbReference type="EMBL" id="KAK3168257.1"/>
    </source>
</evidence>
<dbReference type="SUPFAM" id="SSF48403">
    <property type="entry name" value="Ankyrin repeat"/>
    <property type="match status" value="1"/>
</dbReference>
<dbReference type="InterPro" id="IPR002110">
    <property type="entry name" value="Ankyrin_rpt"/>
</dbReference>
<evidence type="ECO:0000313" key="5">
    <source>
        <dbReference type="Proteomes" id="UP001276659"/>
    </source>
</evidence>
<protein>
    <recommendedName>
        <fullName evidence="6">Ankyrin</fullName>
    </recommendedName>
</protein>